<dbReference type="InterPro" id="IPR052030">
    <property type="entry name" value="Peptidase_M20/M20A_hydrolases"/>
</dbReference>
<evidence type="ECO:0000313" key="3">
    <source>
        <dbReference type="Proteomes" id="UP001172743"/>
    </source>
</evidence>
<gene>
    <name evidence="2" type="ORF">QYB95_09500</name>
</gene>
<dbReference type="RefSeq" id="WP_301138108.1">
    <property type="nucleotide sequence ID" value="NZ_JAUHTQ010000006.1"/>
</dbReference>
<dbReference type="NCBIfam" id="TIGR01891">
    <property type="entry name" value="amidohydrolases"/>
    <property type="match status" value="1"/>
</dbReference>
<dbReference type="Gene3D" id="3.40.630.10">
    <property type="entry name" value="Zn peptidases"/>
    <property type="match status" value="2"/>
</dbReference>
<proteinExistence type="predicted"/>
<dbReference type="InterPro" id="IPR017439">
    <property type="entry name" value="Amidohydrolase"/>
</dbReference>
<protein>
    <submittedName>
        <fullName evidence="2">Amidohydrolase</fullName>
    </submittedName>
</protein>
<dbReference type="SUPFAM" id="SSF53187">
    <property type="entry name" value="Zn-dependent exopeptidases"/>
    <property type="match status" value="1"/>
</dbReference>
<feature type="domain" description="Peptidase M20 dimerisation" evidence="1">
    <location>
        <begin position="229"/>
        <end position="320"/>
    </location>
</feature>
<dbReference type="PANTHER" id="PTHR30575:SF3">
    <property type="entry name" value="PEPTIDASE M20 DIMERISATION DOMAIN-CONTAINING PROTEIN"/>
    <property type="match status" value="1"/>
</dbReference>
<evidence type="ECO:0000313" key="2">
    <source>
        <dbReference type="EMBL" id="MDN4493769.1"/>
    </source>
</evidence>
<dbReference type="PIRSF" id="PIRSF005962">
    <property type="entry name" value="Pept_M20D_amidohydro"/>
    <property type="match status" value="1"/>
</dbReference>
<organism evidence="2 3">
    <name type="scientific">Ureibacillus aquaedulcis</name>
    <dbReference type="NCBI Taxonomy" id="3058421"/>
    <lineage>
        <taxon>Bacteria</taxon>
        <taxon>Bacillati</taxon>
        <taxon>Bacillota</taxon>
        <taxon>Bacilli</taxon>
        <taxon>Bacillales</taxon>
        <taxon>Caryophanaceae</taxon>
        <taxon>Ureibacillus</taxon>
    </lineage>
</organism>
<dbReference type="InterPro" id="IPR036264">
    <property type="entry name" value="Bact_exopeptidase_dim_dom"/>
</dbReference>
<dbReference type="Proteomes" id="UP001172743">
    <property type="component" value="Unassembled WGS sequence"/>
</dbReference>
<keyword evidence="3" id="KW-1185">Reference proteome</keyword>
<reference evidence="2" key="1">
    <citation type="submission" date="2023-07" db="EMBL/GenBank/DDBJ databases">
        <title>Ureibacillus sp. isolated from freshwater well.</title>
        <authorList>
            <person name="Kirdat K."/>
            <person name="Bhatt A."/>
            <person name="Teware R."/>
            <person name="Bhavsar Y."/>
            <person name="Yadav A."/>
        </authorList>
    </citation>
    <scope>NUCLEOTIDE SEQUENCE</scope>
    <source>
        <strain evidence="2">BA0131</strain>
    </source>
</reference>
<dbReference type="PANTHER" id="PTHR30575">
    <property type="entry name" value="PEPTIDASE M20"/>
    <property type="match status" value="1"/>
</dbReference>
<accession>A0ABT8GR99</accession>
<name>A0ABT8GR99_9BACL</name>
<dbReference type="InterPro" id="IPR011650">
    <property type="entry name" value="Peptidase_M20_dimer"/>
</dbReference>
<dbReference type="EMBL" id="JAUHTQ010000006">
    <property type="protein sequence ID" value="MDN4493769.1"/>
    <property type="molecule type" value="Genomic_DNA"/>
</dbReference>
<dbReference type="SUPFAM" id="SSF55031">
    <property type="entry name" value="Bacterial exopeptidase dimerisation domain"/>
    <property type="match status" value="1"/>
</dbReference>
<dbReference type="InterPro" id="IPR002933">
    <property type="entry name" value="Peptidase_M20"/>
</dbReference>
<sequence>MNFLTVEKSYLQVLSAWRRDFHQFPEPGWLEFRTSAIIAEKLEALGYDVYVGKEIVNGVSLGVPGKELAEVFYNKALDSNISSEWLEKMEAGKTGVIGIFDTGIEGPTIGYRVDIDALPILESSHENHVPQKLNFRSQNEGFMHACGHDSHATIGLGLAEQLMKVKDKLCGKIILIFQPAEEGVRGGSAIVSSPLLDNIDYLCALHIGTGVPKGTYVAGVDGFLATSKFDVTIRGVAAHSGVNAEKGKNALLASAQAVLALHSLPPHSEGVARVNVGTLEAGSGRNIIPSIAKMQLEIRGETTAINDFYEERVHQIFNGIAAMYDVQVELDKVGYALSIPSDQQLARILNDTAKLQQSLNEVIEYKNFKAGSEDATFLMQKVQQQGGLACYSIIGTNLAAGHHHEEFDIEEDDMLSALEIWLNVPFKIYEELKGNA</sequence>
<comment type="caution">
    <text evidence="2">The sequence shown here is derived from an EMBL/GenBank/DDBJ whole genome shotgun (WGS) entry which is preliminary data.</text>
</comment>
<dbReference type="Pfam" id="PF01546">
    <property type="entry name" value="Peptidase_M20"/>
    <property type="match status" value="1"/>
</dbReference>
<dbReference type="Pfam" id="PF07687">
    <property type="entry name" value="M20_dimer"/>
    <property type="match status" value="1"/>
</dbReference>
<evidence type="ECO:0000259" key="1">
    <source>
        <dbReference type="Pfam" id="PF07687"/>
    </source>
</evidence>